<accession>A0A8S4AWY8</accession>
<sequence>MDSKPCKPGWKRPKSLLNSVREKPRETSKILSSRWGAGRGRGLGPLPADAAGQLDVFGHDGDPLGVDGAQVGVLEQPHQVGLAGLLQSHDGGALEAQVGLEVLRDFPHQALEGQLADQQFGGLLVAADLPQSHGAGPVTVGLLHAAGGRGALTGGLGGELFPGGFASGGLTGGLLGSGHFHFWTQSLGQRMSGRAETPHLKPGPAGGR</sequence>
<dbReference type="AlphaFoldDB" id="A0A8S4AWY8"/>
<reference evidence="2" key="1">
    <citation type="submission" date="2021-05" db="EMBL/GenBank/DDBJ databases">
        <authorList>
            <person name="Tigano A."/>
        </authorList>
    </citation>
    <scope>NUCLEOTIDE SEQUENCE</scope>
</reference>
<keyword evidence="3" id="KW-1185">Reference proteome</keyword>
<comment type="caution">
    <text evidence="2">The sequence shown here is derived from an EMBL/GenBank/DDBJ whole genome shotgun (WGS) entry which is preliminary data.</text>
</comment>
<evidence type="ECO:0000256" key="1">
    <source>
        <dbReference type="SAM" id="MobiDB-lite"/>
    </source>
</evidence>
<feature type="region of interest" description="Disordered" evidence="1">
    <location>
        <begin position="1"/>
        <end position="43"/>
    </location>
</feature>
<dbReference type="EMBL" id="CAJRST010011112">
    <property type="protein sequence ID" value="CAG5917132.1"/>
    <property type="molecule type" value="Genomic_DNA"/>
</dbReference>
<gene>
    <name evidence="2" type="ORF">MMEN_LOCUS10035</name>
</gene>
<name>A0A8S4AWY8_9TELE</name>
<protein>
    <submittedName>
        <fullName evidence="2">(Atlantic silverside) hypothetical protein</fullName>
    </submittedName>
</protein>
<dbReference type="OrthoDB" id="8963520at2759"/>
<evidence type="ECO:0000313" key="2">
    <source>
        <dbReference type="EMBL" id="CAG5917132.1"/>
    </source>
</evidence>
<dbReference type="Proteomes" id="UP000677803">
    <property type="component" value="Unassembled WGS sequence"/>
</dbReference>
<proteinExistence type="predicted"/>
<organism evidence="2 3">
    <name type="scientific">Menidia menidia</name>
    <name type="common">Atlantic silverside</name>
    <dbReference type="NCBI Taxonomy" id="238744"/>
    <lineage>
        <taxon>Eukaryota</taxon>
        <taxon>Metazoa</taxon>
        <taxon>Chordata</taxon>
        <taxon>Craniata</taxon>
        <taxon>Vertebrata</taxon>
        <taxon>Euteleostomi</taxon>
        <taxon>Actinopterygii</taxon>
        <taxon>Neopterygii</taxon>
        <taxon>Teleostei</taxon>
        <taxon>Neoteleostei</taxon>
        <taxon>Acanthomorphata</taxon>
        <taxon>Ovalentaria</taxon>
        <taxon>Atherinomorphae</taxon>
        <taxon>Atheriniformes</taxon>
        <taxon>Atherinopsidae</taxon>
        <taxon>Menidiinae</taxon>
        <taxon>Menidia</taxon>
    </lineage>
</organism>
<evidence type="ECO:0000313" key="3">
    <source>
        <dbReference type="Proteomes" id="UP000677803"/>
    </source>
</evidence>